<dbReference type="InterPro" id="IPR016192">
    <property type="entry name" value="APOBEC/CMP_deaminase_Zn-bd"/>
</dbReference>
<dbReference type="InterPro" id="IPR016193">
    <property type="entry name" value="Cytidine_deaminase-like"/>
</dbReference>
<dbReference type="RefSeq" id="XP_031554911.1">
    <property type="nucleotide sequence ID" value="XM_031699051.1"/>
</dbReference>
<dbReference type="Pfam" id="PF18750">
    <property type="entry name" value="SNAD4"/>
    <property type="match status" value="1"/>
</dbReference>
<gene>
    <name evidence="2" type="primary">LOC116291838</name>
</gene>
<evidence type="ECO:0000313" key="2">
    <source>
        <dbReference type="RefSeq" id="XP_031554911.1"/>
    </source>
</evidence>
<protein>
    <submittedName>
        <fullName evidence="2">Uncharacterized protein LOC116291838</fullName>
    </submittedName>
</protein>
<dbReference type="Gene3D" id="3.40.140.10">
    <property type="entry name" value="Cytidine Deaminase, domain 2"/>
    <property type="match status" value="1"/>
</dbReference>
<dbReference type="OrthoDB" id="5956704at2759"/>
<dbReference type="AlphaFoldDB" id="A0A6P8HGF5"/>
<dbReference type="SUPFAM" id="SSF53927">
    <property type="entry name" value="Cytidine deaminase-like"/>
    <property type="match status" value="1"/>
</dbReference>
<evidence type="ECO:0000313" key="1">
    <source>
        <dbReference type="Proteomes" id="UP000515163"/>
    </source>
</evidence>
<dbReference type="PROSITE" id="PS00903">
    <property type="entry name" value="CYT_DCMP_DEAMINASES_1"/>
    <property type="match status" value="1"/>
</dbReference>
<dbReference type="GO" id="GO:0008270">
    <property type="term" value="F:zinc ion binding"/>
    <property type="evidence" value="ECO:0007669"/>
    <property type="project" value="InterPro"/>
</dbReference>
<dbReference type="Proteomes" id="UP000515163">
    <property type="component" value="Unplaced"/>
</dbReference>
<dbReference type="KEGG" id="aten:116291838"/>
<dbReference type="GeneID" id="116291838"/>
<accession>A0A6P8HGF5</accession>
<keyword evidence="1" id="KW-1185">Reference proteome</keyword>
<reference evidence="2" key="1">
    <citation type="submission" date="2025-08" db="UniProtKB">
        <authorList>
            <consortium name="RefSeq"/>
        </authorList>
    </citation>
    <scope>IDENTIFICATION</scope>
    <source>
        <tissue evidence="2">Tentacle</tissue>
    </source>
</reference>
<dbReference type="GO" id="GO:0016787">
    <property type="term" value="F:hydrolase activity"/>
    <property type="evidence" value="ECO:0007669"/>
    <property type="project" value="InterPro"/>
</dbReference>
<name>A0A6P8HGF5_ACTTE</name>
<sequence length="211" mass="24907">TKRGDWPRKIIAACKIICTDKDGKTWASHQIYRNDDENHAEENLIEYLRWLGHTLDASRIIIKVYINYSPCNECSEAILKYIKEMKSQKRESEMTITFANFYETHEYTYKKQDGTTGGNRKKKARENIEGLKKLYKYREPGVNLRLLGVHVKWERFLGMSKFFSLTEEEKDDCLDQACSNERQRREIQDQMVWDEIFNDGVEEITSGIDSL</sequence>
<feature type="non-terminal residue" evidence="2">
    <location>
        <position position="1"/>
    </location>
</feature>
<organism evidence="1 2">
    <name type="scientific">Actinia tenebrosa</name>
    <name type="common">Australian red waratah sea anemone</name>
    <dbReference type="NCBI Taxonomy" id="6105"/>
    <lineage>
        <taxon>Eukaryota</taxon>
        <taxon>Metazoa</taxon>
        <taxon>Cnidaria</taxon>
        <taxon>Anthozoa</taxon>
        <taxon>Hexacorallia</taxon>
        <taxon>Actiniaria</taxon>
        <taxon>Actiniidae</taxon>
        <taxon>Actinia</taxon>
    </lineage>
</organism>
<dbReference type="InParanoid" id="A0A6P8HGF5"/>
<proteinExistence type="predicted"/>